<dbReference type="SUPFAM" id="SSF46894">
    <property type="entry name" value="C-terminal effector domain of the bipartite response regulators"/>
    <property type="match status" value="1"/>
</dbReference>
<dbReference type="FunFam" id="1.10.10.10:FF:000018">
    <property type="entry name" value="DNA-binding response regulator ResD"/>
    <property type="match status" value="1"/>
</dbReference>
<dbReference type="PROSITE" id="PS50110">
    <property type="entry name" value="RESPONSE_REGULATORY"/>
    <property type="match status" value="1"/>
</dbReference>
<evidence type="ECO:0000256" key="6">
    <source>
        <dbReference type="ARBA" id="ARBA00023163"/>
    </source>
</evidence>
<dbReference type="CDD" id="cd17574">
    <property type="entry name" value="REC_OmpR"/>
    <property type="match status" value="1"/>
</dbReference>
<dbReference type="STRING" id="1121950.SAMN02745243_01646"/>
<dbReference type="InterPro" id="IPR001789">
    <property type="entry name" value="Sig_transdc_resp-reg_receiver"/>
</dbReference>
<name>A0A1M6MXZ9_9FIRM</name>
<evidence type="ECO:0000259" key="11">
    <source>
        <dbReference type="PROSITE" id="PS51755"/>
    </source>
</evidence>
<dbReference type="Gene3D" id="1.10.10.10">
    <property type="entry name" value="Winged helix-like DNA-binding domain superfamily/Winged helix DNA-binding domain"/>
    <property type="match status" value="1"/>
</dbReference>
<evidence type="ECO:0000256" key="7">
    <source>
        <dbReference type="ARBA" id="ARBA00024867"/>
    </source>
</evidence>
<dbReference type="RefSeq" id="WP_073108263.1">
    <property type="nucleotide sequence ID" value="NZ_FQZY01000020.1"/>
</dbReference>
<protein>
    <recommendedName>
        <fullName evidence="1">Stage 0 sporulation protein A homolog</fullName>
    </recommendedName>
</protein>
<keyword evidence="5 9" id="KW-0238">DNA-binding</keyword>
<dbReference type="GO" id="GO:0000156">
    <property type="term" value="F:phosphorelay response regulator activity"/>
    <property type="evidence" value="ECO:0007669"/>
    <property type="project" value="TreeGrafter"/>
</dbReference>
<dbReference type="EMBL" id="FQZY01000020">
    <property type="protein sequence ID" value="SHJ88250.1"/>
    <property type="molecule type" value="Genomic_DNA"/>
</dbReference>
<feature type="modified residue" description="4-aspartylphosphate" evidence="8">
    <location>
        <position position="53"/>
    </location>
</feature>
<accession>A0A1M6MXZ9</accession>
<keyword evidence="13" id="KW-1185">Reference proteome</keyword>
<dbReference type="SMART" id="SM00448">
    <property type="entry name" value="REC"/>
    <property type="match status" value="1"/>
</dbReference>
<dbReference type="SMART" id="SM00862">
    <property type="entry name" value="Trans_reg_C"/>
    <property type="match status" value="1"/>
</dbReference>
<evidence type="ECO:0000259" key="10">
    <source>
        <dbReference type="PROSITE" id="PS50110"/>
    </source>
</evidence>
<evidence type="ECO:0000313" key="13">
    <source>
        <dbReference type="Proteomes" id="UP000184301"/>
    </source>
</evidence>
<evidence type="ECO:0000256" key="9">
    <source>
        <dbReference type="PROSITE-ProRule" id="PRU01091"/>
    </source>
</evidence>
<dbReference type="GO" id="GO:0005829">
    <property type="term" value="C:cytosol"/>
    <property type="evidence" value="ECO:0007669"/>
    <property type="project" value="TreeGrafter"/>
</dbReference>
<dbReference type="SUPFAM" id="SSF52172">
    <property type="entry name" value="CheY-like"/>
    <property type="match status" value="1"/>
</dbReference>
<dbReference type="Gene3D" id="3.40.50.2300">
    <property type="match status" value="1"/>
</dbReference>
<feature type="DNA-binding region" description="OmpR/PhoB-type" evidence="9">
    <location>
        <begin position="130"/>
        <end position="229"/>
    </location>
</feature>
<dbReference type="PANTHER" id="PTHR48111">
    <property type="entry name" value="REGULATOR OF RPOS"/>
    <property type="match status" value="1"/>
</dbReference>
<keyword evidence="3" id="KW-0902">Two-component regulatory system</keyword>
<dbReference type="FunFam" id="3.40.50.2300:FF:000001">
    <property type="entry name" value="DNA-binding response regulator PhoB"/>
    <property type="match status" value="1"/>
</dbReference>
<evidence type="ECO:0000256" key="2">
    <source>
        <dbReference type="ARBA" id="ARBA00022553"/>
    </source>
</evidence>
<dbReference type="Pfam" id="PF00072">
    <property type="entry name" value="Response_reg"/>
    <property type="match status" value="1"/>
</dbReference>
<evidence type="ECO:0000256" key="3">
    <source>
        <dbReference type="ARBA" id="ARBA00023012"/>
    </source>
</evidence>
<dbReference type="OrthoDB" id="9790442at2"/>
<organism evidence="12 13">
    <name type="scientific">Hespellia stercorisuis DSM 15480</name>
    <dbReference type="NCBI Taxonomy" id="1121950"/>
    <lineage>
        <taxon>Bacteria</taxon>
        <taxon>Bacillati</taxon>
        <taxon>Bacillota</taxon>
        <taxon>Clostridia</taxon>
        <taxon>Lachnospirales</taxon>
        <taxon>Lachnospiraceae</taxon>
        <taxon>Hespellia</taxon>
    </lineage>
</organism>
<gene>
    <name evidence="12" type="ORF">SAMN02745243_01646</name>
</gene>
<dbReference type="InterPro" id="IPR039420">
    <property type="entry name" value="WalR-like"/>
</dbReference>
<feature type="domain" description="Response regulatory" evidence="10">
    <location>
        <begin position="4"/>
        <end position="117"/>
    </location>
</feature>
<keyword evidence="6" id="KW-0804">Transcription</keyword>
<evidence type="ECO:0000256" key="5">
    <source>
        <dbReference type="ARBA" id="ARBA00023125"/>
    </source>
</evidence>
<dbReference type="Gene3D" id="6.10.250.690">
    <property type="match status" value="1"/>
</dbReference>
<dbReference type="GO" id="GO:0006355">
    <property type="term" value="P:regulation of DNA-templated transcription"/>
    <property type="evidence" value="ECO:0007669"/>
    <property type="project" value="InterPro"/>
</dbReference>
<reference evidence="12 13" key="1">
    <citation type="submission" date="2016-11" db="EMBL/GenBank/DDBJ databases">
        <authorList>
            <person name="Jaros S."/>
            <person name="Januszkiewicz K."/>
            <person name="Wedrychowicz H."/>
        </authorList>
    </citation>
    <scope>NUCLEOTIDE SEQUENCE [LARGE SCALE GENOMIC DNA]</scope>
    <source>
        <strain evidence="12 13">DSM 15480</strain>
    </source>
</reference>
<dbReference type="InterPro" id="IPR036388">
    <property type="entry name" value="WH-like_DNA-bd_sf"/>
</dbReference>
<evidence type="ECO:0000256" key="4">
    <source>
        <dbReference type="ARBA" id="ARBA00023015"/>
    </source>
</evidence>
<comment type="function">
    <text evidence="7">May play the central regulatory role in sporulation. It may be an element of the effector pathway responsible for the activation of sporulation genes in response to nutritional stress. Spo0A may act in concert with spo0H (a sigma factor) to control the expression of some genes that are critical to the sporulation process.</text>
</comment>
<sequence length="230" mass="26141">MKYNILVAEDDKDIVELLEVYLESVGYQVFVAYDGAEALAVLNREDINMAVLDIMMPKLDGYAVTRKIRQKSNIPILVLSAKSEDEDKILGLNLGADDYIAKPFNPLEIIARVNANLRRYYQLGEEKKSGNQFVVGDLVLDMEKVALKKKGRDIPLTATEFKLLAVFMGHPGQVFTKMQLYEQSCGEYIESDANTMMVHISKLREKIEDDTKNPEYIKTVRGVGYKLERH</sequence>
<evidence type="ECO:0000313" key="12">
    <source>
        <dbReference type="EMBL" id="SHJ88250.1"/>
    </source>
</evidence>
<dbReference type="CDD" id="cd00383">
    <property type="entry name" value="trans_reg_C"/>
    <property type="match status" value="1"/>
</dbReference>
<dbReference type="InterPro" id="IPR011006">
    <property type="entry name" value="CheY-like_superfamily"/>
</dbReference>
<dbReference type="InterPro" id="IPR016032">
    <property type="entry name" value="Sig_transdc_resp-reg_C-effctor"/>
</dbReference>
<dbReference type="Proteomes" id="UP000184301">
    <property type="component" value="Unassembled WGS sequence"/>
</dbReference>
<dbReference type="GO" id="GO:0032993">
    <property type="term" value="C:protein-DNA complex"/>
    <property type="evidence" value="ECO:0007669"/>
    <property type="project" value="TreeGrafter"/>
</dbReference>
<dbReference type="InterPro" id="IPR001867">
    <property type="entry name" value="OmpR/PhoB-type_DNA-bd"/>
</dbReference>
<evidence type="ECO:0000256" key="1">
    <source>
        <dbReference type="ARBA" id="ARBA00018672"/>
    </source>
</evidence>
<feature type="domain" description="OmpR/PhoB-type" evidence="11">
    <location>
        <begin position="130"/>
        <end position="229"/>
    </location>
</feature>
<dbReference type="AlphaFoldDB" id="A0A1M6MXZ9"/>
<keyword evidence="2 8" id="KW-0597">Phosphoprotein</keyword>
<dbReference type="PROSITE" id="PS51755">
    <property type="entry name" value="OMPR_PHOB"/>
    <property type="match status" value="1"/>
</dbReference>
<dbReference type="PANTHER" id="PTHR48111:SF40">
    <property type="entry name" value="PHOSPHATE REGULON TRANSCRIPTIONAL REGULATORY PROTEIN PHOB"/>
    <property type="match status" value="1"/>
</dbReference>
<dbReference type="Pfam" id="PF00486">
    <property type="entry name" value="Trans_reg_C"/>
    <property type="match status" value="1"/>
</dbReference>
<evidence type="ECO:0000256" key="8">
    <source>
        <dbReference type="PROSITE-ProRule" id="PRU00169"/>
    </source>
</evidence>
<proteinExistence type="predicted"/>
<dbReference type="GO" id="GO:0000976">
    <property type="term" value="F:transcription cis-regulatory region binding"/>
    <property type="evidence" value="ECO:0007669"/>
    <property type="project" value="TreeGrafter"/>
</dbReference>
<keyword evidence="4" id="KW-0805">Transcription regulation</keyword>